<evidence type="ECO:0000313" key="2">
    <source>
        <dbReference type="Proteomes" id="UP000653472"/>
    </source>
</evidence>
<dbReference type="Pfam" id="PF05988">
    <property type="entry name" value="DUF899"/>
    <property type="match status" value="1"/>
</dbReference>
<protein>
    <submittedName>
        <fullName evidence="1">DUF899 domain-containing protein</fullName>
    </submittedName>
</protein>
<keyword evidence="2" id="KW-1185">Reference proteome</keyword>
<dbReference type="Proteomes" id="UP000653472">
    <property type="component" value="Unassembled WGS sequence"/>
</dbReference>
<organism evidence="1 2">
    <name type="scientific">Solimonas marina</name>
    <dbReference type="NCBI Taxonomy" id="2714601"/>
    <lineage>
        <taxon>Bacteria</taxon>
        <taxon>Pseudomonadati</taxon>
        <taxon>Pseudomonadota</taxon>
        <taxon>Gammaproteobacteria</taxon>
        <taxon>Nevskiales</taxon>
        <taxon>Nevskiaceae</taxon>
        <taxon>Solimonas</taxon>
    </lineage>
</organism>
<accession>A0A969WDH1</accession>
<name>A0A969WDH1_9GAMM</name>
<gene>
    <name evidence="1" type="ORF">G7Y82_10695</name>
</gene>
<dbReference type="AlphaFoldDB" id="A0A969WDH1"/>
<dbReference type="RefSeq" id="WP_168148048.1">
    <property type="nucleotide sequence ID" value="NZ_JAAVXB010000005.1"/>
</dbReference>
<comment type="caution">
    <text evidence="1">The sequence shown here is derived from an EMBL/GenBank/DDBJ whole genome shotgun (WGS) entry which is preliminary data.</text>
</comment>
<dbReference type="EMBL" id="JAAVXB010000005">
    <property type="protein sequence ID" value="NKF22785.1"/>
    <property type="molecule type" value="Genomic_DNA"/>
</dbReference>
<reference evidence="1" key="1">
    <citation type="submission" date="2020-03" db="EMBL/GenBank/DDBJ databases">
        <title>Solimonas marina sp. nov., isolated from deep seawater of the Pacific Ocean.</title>
        <authorList>
            <person name="Liu X."/>
            <person name="Lai Q."/>
            <person name="Sun F."/>
            <person name="Gai Y."/>
            <person name="Li G."/>
            <person name="Shao Z."/>
        </authorList>
    </citation>
    <scope>NUCLEOTIDE SEQUENCE</scope>
    <source>
        <strain evidence="1">C16B3</strain>
    </source>
</reference>
<evidence type="ECO:0000313" key="1">
    <source>
        <dbReference type="EMBL" id="NKF22785.1"/>
    </source>
</evidence>
<sequence length="242" mass="28002">MNESMLAHPPLVDRETWRRERKRLLQQEKAVTRLSDAVNAKRRRLPMVRLDRDYRFEGESGGCGLLDLFEGRRQLIVYHFMFDPAWEKGCHGCTGWVDAIGDLSMLAARQTSMVLISRAPYEKLKAYREKRGWTLPWYSSFASDFNYDFHATLDADKAPPELNYRGLDELAPNVRGRAKGEIPGLSVFFRGDDNTVFHSYSSYARGCEYLTDAYRLLDVTPYGRQEDWEDSPPGWPQKPTYG</sequence>
<dbReference type="InterPro" id="IPR010296">
    <property type="entry name" value="DUF899_thioredox"/>
</dbReference>
<proteinExistence type="predicted"/>